<reference evidence="2" key="1">
    <citation type="journal article" date="2021" name="Nat. Commun.">
        <title>Genetic determinants of endophytism in the Arabidopsis root mycobiome.</title>
        <authorList>
            <person name="Mesny F."/>
            <person name="Miyauchi S."/>
            <person name="Thiergart T."/>
            <person name="Pickel B."/>
            <person name="Atanasova L."/>
            <person name="Karlsson M."/>
            <person name="Huettel B."/>
            <person name="Barry K.W."/>
            <person name="Haridas S."/>
            <person name="Chen C."/>
            <person name="Bauer D."/>
            <person name="Andreopoulos W."/>
            <person name="Pangilinan J."/>
            <person name="LaButti K."/>
            <person name="Riley R."/>
            <person name="Lipzen A."/>
            <person name="Clum A."/>
            <person name="Drula E."/>
            <person name="Henrissat B."/>
            <person name="Kohler A."/>
            <person name="Grigoriev I.V."/>
            <person name="Martin F.M."/>
            <person name="Hacquard S."/>
        </authorList>
    </citation>
    <scope>NUCLEOTIDE SEQUENCE</scope>
    <source>
        <strain evidence="2">MPI-SDFR-AT-0120</strain>
    </source>
</reference>
<evidence type="ECO:0000313" key="2">
    <source>
        <dbReference type="EMBL" id="KAH7094900.1"/>
    </source>
</evidence>
<dbReference type="Pfam" id="PF00651">
    <property type="entry name" value="BTB"/>
    <property type="match status" value="1"/>
</dbReference>
<dbReference type="CDD" id="cd18186">
    <property type="entry name" value="BTB_POZ_ZBTB_KLHL-like"/>
    <property type="match status" value="1"/>
</dbReference>
<dbReference type="PANTHER" id="PTHR47843">
    <property type="entry name" value="BTB DOMAIN-CONTAINING PROTEIN-RELATED"/>
    <property type="match status" value="1"/>
</dbReference>
<comment type="caution">
    <text evidence="2">The sequence shown here is derived from an EMBL/GenBank/DDBJ whole genome shotgun (WGS) entry which is preliminary data.</text>
</comment>
<evidence type="ECO:0000313" key="3">
    <source>
        <dbReference type="Proteomes" id="UP000813461"/>
    </source>
</evidence>
<keyword evidence="3" id="KW-1185">Reference proteome</keyword>
<organism evidence="2 3">
    <name type="scientific">Paraphoma chrysanthemicola</name>
    <dbReference type="NCBI Taxonomy" id="798071"/>
    <lineage>
        <taxon>Eukaryota</taxon>
        <taxon>Fungi</taxon>
        <taxon>Dikarya</taxon>
        <taxon>Ascomycota</taxon>
        <taxon>Pezizomycotina</taxon>
        <taxon>Dothideomycetes</taxon>
        <taxon>Pleosporomycetidae</taxon>
        <taxon>Pleosporales</taxon>
        <taxon>Pleosporineae</taxon>
        <taxon>Phaeosphaeriaceae</taxon>
        <taxon>Paraphoma</taxon>
    </lineage>
</organism>
<dbReference type="OrthoDB" id="1022638at2759"/>
<dbReference type="InterPro" id="IPR000210">
    <property type="entry name" value="BTB/POZ_dom"/>
</dbReference>
<protein>
    <recommendedName>
        <fullName evidence="1">BTB domain-containing protein</fullName>
    </recommendedName>
</protein>
<feature type="domain" description="BTB" evidence="1">
    <location>
        <begin position="21"/>
        <end position="92"/>
    </location>
</feature>
<dbReference type="Proteomes" id="UP000813461">
    <property type="component" value="Unassembled WGS sequence"/>
</dbReference>
<accession>A0A8K0W574</accession>
<dbReference type="PROSITE" id="PS50097">
    <property type="entry name" value="BTB"/>
    <property type="match status" value="1"/>
</dbReference>
<evidence type="ECO:0000259" key="1">
    <source>
        <dbReference type="PROSITE" id="PS50097"/>
    </source>
</evidence>
<dbReference type="AlphaFoldDB" id="A0A8K0W574"/>
<dbReference type="EMBL" id="JAGMVJ010000001">
    <property type="protein sequence ID" value="KAH7094900.1"/>
    <property type="molecule type" value="Genomic_DNA"/>
</dbReference>
<name>A0A8K0W574_9PLEO</name>
<dbReference type="Gene3D" id="3.30.710.10">
    <property type="entry name" value="Potassium Channel Kv1.1, Chain A"/>
    <property type="match status" value="1"/>
</dbReference>
<sequence length="226" mass="25341">MASRKTVRGTKDKAINFEASTLLTVLVGKEPNEKRFSVHEGFLCPRSEFFQRAMNGNWVEREERLIRLPEDDPEIFATYVNLVYTNVVATSRKDPPEGREAVAEEYETLSKLYVLSEKLCDIPTKNATLEAIFVLRSKLDAAGKKWSPTAEAAATIYAGSPAGCPGRRLMVDMFTCVDAQYVEANAALLPRDFFVDLALVLARERGLKSTSVAEYNGWLVYMEKLD</sequence>
<dbReference type="InterPro" id="IPR011333">
    <property type="entry name" value="SKP1/BTB/POZ_sf"/>
</dbReference>
<gene>
    <name evidence="2" type="ORF">FB567DRAFT_600601</name>
</gene>
<dbReference type="SUPFAM" id="SSF54695">
    <property type="entry name" value="POZ domain"/>
    <property type="match status" value="1"/>
</dbReference>
<dbReference type="PANTHER" id="PTHR47843:SF2">
    <property type="entry name" value="BTB DOMAIN-CONTAINING PROTEIN"/>
    <property type="match status" value="1"/>
</dbReference>
<proteinExistence type="predicted"/>